<gene>
    <name evidence="2" type="ORF">G7Y89_g7130</name>
</gene>
<dbReference type="PANTHER" id="PTHR43135:SF3">
    <property type="entry name" value="ALPHA-D-RIBOSE 1-METHYLPHOSPHONATE 5-TRIPHOSPHATE DIPHOSPHATASE"/>
    <property type="match status" value="1"/>
</dbReference>
<reference evidence="2 3" key="1">
    <citation type="submission" date="2020-03" db="EMBL/GenBank/DDBJ databases">
        <title>Draft Genome Sequence of Cudoniella acicularis.</title>
        <authorList>
            <person name="Buettner E."/>
            <person name="Kellner H."/>
        </authorList>
    </citation>
    <scope>NUCLEOTIDE SEQUENCE [LARGE SCALE GENOMIC DNA]</scope>
    <source>
        <strain evidence="2 3">DSM 108380</strain>
    </source>
</reference>
<proteinExistence type="predicted"/>
<sequence length="365" mass="39071">MDTTAIINALVFDGHSLHKNLILTIENGLISGISSVVDTTNAKVIDGSGLTLLPGFIDAHVHLDPNPDPEKTRLLLLQMAKAGVTTALDMGYISVPVRESIPSNSGVTDVRFAGTFATSTGSQHSQFPMTPQASLVDNSELAVRFVEDRISEGASYIKIVADVPGPSQEVINTLVAESRKHGKLTVAHAARSVAFAMAQEGKVDIITHVPIDSPLDEAAVKLMKDEGRVCVPTLIMEQGLVKSGFLRPGLKYETAKESVTLLHKAGVPIIVGTDANQSPMAAVNHGESLHQELELLIEAGLTNEEALRACTSLPAEWFRLEDRGVIQVGKRADLVLVGGNPMDDITATKNLKRVWIAGREVSLEE</sequence>
<feature type="domain" description="Amidohydrolase-related" evidence="1">
    <location>
        <begin position="51"/>
        <end position="361"/>
    </location>
</feature>
<dbReference type="InterPro" id="IPR032466">
    <property type="entry name" value="Metal_Hydrolase"/>
</dbReference>
<dbReference type="Gene3D" id="2.30.40.10">
    <property type="entry name" value="Urease, subunit C, domain 1"/>
    <property type="match status" value="1"/>
</dbReference>
<dbReference type="InterPro" id="IPR051781">
    <property type="entry name" value="Metallo-dep_Hydrolase"/>
</dbReference>
<dbReference type="InterPro" id="IPR011059">
    <property type="entry name" value="Metal-dep_hydrolase_composite"/>
</dbReference>
<dbReference type="OrthoDB" id="194468at2759"/>
<dbReference type="Gene3D" id="3.20.20.140">
    <property type="entry name" value="Metal-dependent hydrolases"/>
    <property type="match status" value="1"/>
</dbReference>
<dbReference type="InterPro" id="IPR006680">
    <property type="entry name" value="Amidohydro-rel"/>
</dbReference>
<dbReference type="SUPFAM" id="SSF51338">
    <property type="entry name" value="Composite domain of metallo-dependent hydrolases"/>
    <property type="match status" value="1"/>
</dbReference>
<evidence type="ECO:0000313" key="2">
    <source>
        <dbReference type="EMBL" id="KAF4631005.1"/>
    </source>
</evidence>
<dbReference type="GO" id="GO:0016810">
    <property type="term" value="F:hydrolase activity, acting on carbon-nitrogen (but not peptide) bonds"/>
    <property type="evidence" value="ECO:0007669"/>
    <property type="project" value="InterPro"/>
</dbReference>
<dbReference type="Proteomes" id="UP000566819">
    <property type="component" value="Unassembled WGS sequence"/>
</dbReference>
<dbReference type="EMBL" id="JAAMPI010000487">
    <property type="protein sequence ID" value="KAF4631005.1"/>
    <property type="molecule type" value="Genomic_DNA"/>
</dbReference>
<dbReference type="SUPFAM" id="SSF51556">
    <property type="entry name" value="Metallo-dependent hydrolases"/>
    <property type="match status" value="1"/>
</dbReference>
<accession>A0A8H4W442</accession>
<keyword evidence="3" id="KW-1185">Reference proteome</keyword>
<protein>
    <recommendedName>
        <fullName evidence="1">Amidohydrolase-related domain-containing protein</fullName>
    </recommendedName>
</protein>
<comment type="caution">
    <text evidence="2">The sequence shown here is derived from an EMBL/GenBank/DDBJ whole genome shotgun (WGS) entry which is preliminary data.</text>
</comment>
<name>A0A8H4W442_9HELO</name>
<dbReference type="AlphaFoldDB" id="A0A8H4W442"/>
<evidence type="ECO:0000313" key="3">
    <source>
        <dbReference type="Proteomes" id="UP000566819"/>
    </source>
</evidence>
<dbReference type="PANTHER" id="PTHR43135">
    <property type="entry name" value="ALPHA-D-RIBOSE 1-METHYLPHOSPHONATE 5-TRIPHOSPHATE DIPHOSPHATASE"/>
    <property type="match status" value="1"/>
</dbReference>
<dbReference type="Pfam" id="PF01979">
    <property type="entry name" value="Amidohydro_1"/>
    <property type="match status" value="1"/>
</dbReference>
<organism evidence="2 3">
    <name type="scientific">Cudoniella acicularis</name>
    <dbReference type="NCBI Taxonomy" id="354080"/>
    <lineage>
        <taxon>Eukaryota</taxon>
        <taxon>Fungi</taxon>
        <taxon>Dikarya</taxon>
        <taxon>Ascomycota</taxon>
        <taxon>Pezizomycotina</taxon>
        <taxon>Leotiomycetes</taxon>
        <taxon>Helotiales</taxon>
        <taxon>Tricladiaceae</taxon>
        <taxon>Cudoniella</taxon>
    </lineage>
</organism>
<evidence type="ECO:0000259" key="1">
    <source>
        <dbReference type="Pfam" id="PF01979"/>
    </source>
</evidence>